<dbReference type="InterPro" id="IPR050767">
    <property type="entry name" value="Sel1_AlgK"/>
</dbReference>
<feature type="region of interest" description="Disordered" evidence="2">
    <location>
        <begin position="1"/>
        <end position="28"/>
    </location>
</feature>
<evidence type="ECO:0000256" key="1">
    <source>
        <dbReference type="ARBA" id="ARBA00038101"/>
    </source>
</evidence>
<evidence type="ECO:0000256" key="2">
    <source>
        <dbReference type="SAM" id="MobiDB-lite"/>
    </source>
</evidence>
<proteinExistence type="inferred from homology"/>
<feature type="compositionally biased region" description="Low complexity" evidence="2">
    <location>
        <begin position="80"/>
        <end position="95"/>
    </location>
</feature>
<dbReference type="Gene3D" id="1.25.40.10">
    <property type="entry name" value="Tetratricopeptide repeat domain"/>
    <property type="match status" value="3"/>
</dbReference>
<dbReference type="AlphaFoldDB" id="A0AAD8XU09"/>
<keyword evidence="3" id="KW-0472">Membrane</keyword>
<keyword evidence="3" id="KW-0812">Transmembrane</keyword>
<feature type="region of interest" description="Disordered" evidence="2">
    <location>
        <begin position="369"/>
        <end position="396"/>
    </location>
</feature>
<gene>
    <name evidence="4" type="ORF">QTG54_015737</name>
</gene>
<feature type="compositionally biased region" description="Low complexity" evidence="2">
    <location>
        <begin position="153"/>
        <end position="165"/>
    </location>
</feature>
<keyword evidence="3" id="KW-1133">Transmembrane helix</keyword>
<organism evidence="4 5">
    <name type="scientific">Skeletonema marinoi</name>
    <dbReference type="NCBI Taxonomy" id="267567"/>
    <lineage>
        <taxon>Eukaryota</taxon>
        <taxon>Sar</taxon>
        <taxon>Stramenopiles</taxon>
        <taxon>Ochrophyta</taxon>
        <taxon>Bacillariophyta</taxon>
        <taxon>Coscinodiscophyceae</taxon>
        <taxon>Thalassiosirophycidae</taxon>
        <taxon>Thalassiosirales</taxon>
        <taxon>Skeletonemataceae</taxon>
        <taxon>Skeletonema</taxon>
        <taxon>Skeletonema marinoi-dohrnii complex</taxon>
    </lineage>
</organism>
<dbReference type="Proteomes" id="UP001224775">
    <property type="component" value="Unassembled WGS sequence"/>
</dbReference>
<dbReference type="PANTHER" id="PTHR11102">
    <property type="entry name" value="SEL-1-LIKE PROTEIN"/>
    <property type="match status" value="1"/>
</dbReference>
<feature type="region of interest" description="Disordered" evidence="2">
    <location>
        <begin position="136"/>
        <end position="165"/>
    </location>
</feature>
<feature type="region of interest" description="Disordered" evidence="2">
    <location>
        <begin position="221"/>
        <end position="256"/>
    </location>
</feature>
<evidence type="ECO:0000256" key="3">
    <source>
        <dbReference type="SAM" id="Phobius"/>
    </source>
</evidence>
<dbReference type="PANTHER" id="PTHR11102:SF147">
    <property type="entry name" value="SEL1L ADAPTOR SUBUNIT OF ERAD E3 UBIQUITIN LIGASE"/>
    <property type="match status" value="1"/>
</dbReference>
<dbReference type="SMART" id="SM00671">
    <property type="entry name" value="SEL1"/>
    <property type="match status" value="8"/>
</dbReference>
<feature type="compositionally biased region" description="Basic residues" evidence="2">
    <location>
        <begin position="226"/>
        <end position="244"/>
    </location>
</feature>
<evidence type="ECO:0000313" key="5">
    <source>
        <dbReference type="Proteomes" id="UP001224775"/>
    </source>
</evidence>
<reference evidence="4" key="1">
    <citation type="submission" date="2023-06" db="EMBL/GenBank/DDBJ databases">
        <title>Survivors Of The Sea: Transcriptome response of Skeletonema marinoi to long-term dormancy.</title>
        <authorList>
            <person name="Pinder M.I.M."/>
            <person name="Kourtchenko O."/>
            <person name="Robertson E.K."/>
            <person name="Larsson T."/>
            <person name="Maumus F."/>
            <person name="Osuna-Cruz C.M."/>
            <person name="Vancaester E."/>
            <person name="Stenow R."/>
            <person name="Vandepoele K."/>
            <person name="Ploug H."/>
            <person name="Bruchert V."/>
            <person name="Godhe A."/>
            <person name="Topel M."/>
        </authorList>
    </citation>
    <scope>NUCLEOTIDE SEQUENCE</scope>
    <source>
        <strain evidence="4">R05AC</strain>
    </source>
</reference>
<feature type="compositionally biased region" description="Acidic residues" evidence="2">
    <location>
        <begin position="96"/>
        <end position="105"/>
    </location>
</feature>
<comment type="caution">
    <text evidence="4">The sequence shown here is derived from an EMBL/GenBank/DDBJ whole genome shotgun (WGS) entry which is preliminary data.</text>
</comment>
<feature type="compositionally biased region" description="Polar residues" evidence="2">
    <location>
        <begin position="136"/>
        <end position="152"/>
    </location>
</feature>
<comment type="similarity">
    <text evidence="1">Belongs to the sel-1 family.</text>
</comment>
<dbReference type="GO" id="GO:0036503">
    <property type="term" value="P:ERAD pathway"/>
    <property type="evidence" value="ECO:0007669"/>
    <property type="project" value="TreeGrafter"/>
</dbReference>
<accession>A0AAD8XU09</accession>
<evidence type="ECO:0000313" key="4">
    <source>
        <dbReference type="EMBL" id="KAK1733564.1"/>
    </source>
</evidence>
<keyword evidence="5" id="KW-1185">Reference proteome</keyword>
<feature type="compositionally biased region" description="Low complexity" evidence="2">
    <location>
        <begin position="1"/>
        <end position="22"/>
    </location>
</feature>
<protein>
    <submittedName>
        <fullName evidence="4">Sel1-like repeat family protein</fullName>
    </submittedName>
</protein>
<sequence>MADAAAAAAPPGGNVVNGNNANHHQPTSPRRALKITILVILLMFIIFLASFNASMRHLIEVQKKEVNRRNSRRGSRDKTNQNQKNNNKPSTNDNNNNDDNDDDDEYKTTTRPLDGFLEKKTRKIKLNDQPIQTIEYTLRPTVQSHNRQSQYHSTPSSTSTSTTSATAADAHYAKAIRMLSSPFDQLRNGGNAIPQEVYGGEYHGQRVEGVRFGRGEGFVKLEQERRRRGRRGNGLKKKRRRRQRGGQLMKNKDSTQAVVVEEEEDDTPIIHVVWEMTCDYVLDTIDWLFEIMGVELEDDDEVATAEIDGDNIDDHGNAINTMLSSSSRRKKNEEDIYSWRDTRVGRQLVWMYSKFVGSLWARESASAMSSSMSSPSSRPTLSTSSDGSGSETTSSTFFLSKEDELAREGLYHLEKAADLGHAEAQRMLANSLASGILPISDHGLIRRIAAWQYAQQHDGTAGDGDSSSTDGGNWTEMLRQSSLQVPDDFSSGGEQLARAIILWHISAMDGNVESAMALGYRHLYSATGGVSTSLTDVIEGRIATRYHPATGKGRDQHGSNPTSHYGVLGTCETALAYYEAAANGIMDALEAGPTKGKVNPPLDEHRLAEIYMHGGASVSLQGHNKPDEIEEALQYYRMLASRNHSPEPDLGAAFTIANFYYLGLRGVKQQLGLALKYYEICGEYNHWEGGGQAGLMHFWGIGMSPEERDLRKAYKYFQKGTPGGFEGCSNRAKRRKKALNKKENSGEEVSLCDKHSINGMGLMNLFGVEGLVERNIAKARSWWELCKDMGDSDCQYNYGMLRLGWMVTELKDLKSVERFAKDAKEPKSEEVFLSNVKTGEDINYMTYRKATIEGDPDPYTGPSPTDYNVALQEFSRAAAKGHLQAKHKLAMLYSSGVEVSKKEGKTRVAVTQSCTNALRYYKSIADGGETISRRNRAAWKQYNGGDYESSLRNYLATAETGSETGQVNAAFLLEQGHCLGMTRDSCTRASVRLWRAAARQGNLEACLRVGDYYYYGRMKKARDSKNNPPVVVEDGNSKFLYEQEELEGKAFYFVPGPYRWARYILYPEELFQLVKKWSAKFLEVHAHHDVSESKGEDDSGAQTCTVDEASGTCQTAEEDVDEEGIEDHMAIAAQYYRKAAEEHKSARANFNLGFMHEWGLGLTQDFPLAKRHYDLAGEEASIASSIALWAMSVHQRMVKITMLLDSDYGAE</sequence>
<feature type="compositionally biased region" description="Basic and acidic residues" evidence="2">
    <location>
        <begin position="64"/>
        <end position="79"/>
    </location>
</feature>
<dbReference type="InterPro" id="IPR006597">
    <property type="entry name" value="Sel1-like"/>
</dbReference>
<dbReference type="SUPFAM" id="SSF81901">
    <property type="entry name" value="HCP-like"/>
    <property type="match status" value="3"/>
</dbReference>
<feature type="compositionally biased region" description="Polar residues" evidence="2">
    <location>
        <begin position="1100"/>
        <end position="1115"/>
    </location>
</feature>
<dbReference type="GO" id="GO:0005789">
    <property type="term" value="C:endoplasmic reticulum membrane"/>
    <property type="evidence" value="ECO:0007669"/>
    <property type="project" value="TreeGrafter"/>
</dbReference>
<dbReference type="Pfam" id="PF08238">
    <property type="entry name" value="Sel1"/>
    <property type="match status" value="9"/>
</dbReference>
<dbReference type="InterPro" id="IPR011990">
    <property type="entry name" value="TPR-like_helical_dom_sf"/>
</dbReference>
<name>A0AAD8XU09_9STRA</name>
<feature type="transmembrane region" description="Helical" evidence="3">
    <location>
        <begin position="32"/>
        <end position="51"/>
    </location>
</feature>
<feature type="region of interest" description="Disordered" evidence="2">
    <location>
        <begin position="64"/>
        <end position="114"/>
    </location>
</feature>
<dbReference type="EMBL" id="JATAAI010000047">
    <property type="protein sequence ID" value="KAK1733564.1"/>
    <property type="molecule type" value="Genomic_DNA"/>
</dbReference>
<feature type="region of interest" description="Disordered" evidence="2">
    <location>
        <begin position="1091"/>
        <end position="1121"/>
    </location>
</feature>